<dbReference type="GO" id="GO:0007034">
    <property type="term" value="P:vacuolar transport"/>
    <property type="evidence" value="ECO:0007669"/>
    <property type="project" value="UniProtKB-ARBA"/>
</dbReference>
<dbReference type="InterPro" id="IPR002014">
    <property type="entry name" value="VHS_dom"/>
</dbReference>
<dbReference type="CDD" id="cd14232">
    <property type="entry name" value="GAT_LSB5"/>
    <property type="match status" value="1"/>
</dbReference>
<dbReference type="PANTHER" id="PTHR47789">
    <property type="entry name" value="LAS SEVENTEEN-BINDING PROTEIN 5"/>
    <property type="match status" value="1"/>
</dbReference>
<dbReference type="SUPFAM" id="SSF48464">
    <property type="entry name" value="ENTH/VHS domain"/>
    <property type="match status" value="1"/>
</dbReference>
<evidence type="ECO:0000256" key="3">
    <source>
        <dbReference type="SAM" id="MobiDB-lite"/>
    </source>
</evidence>
<dbReference type="Gene3D" id="1.20.58.160">
    <property type="match status" value="1"/>
</dbReference>
<dbReference type="Proteomes" id="UP000807469">
    <property type="component" value="Unassembled WGS sequence"/>
</dbReference>
<feature type="compositionally biased region" description="Basic and acidic residues" evidence="3">
    <location>
        <begin position="342"/>
        <end position="356"/>
    </location>
</feature>
<evidence type="ECO:0000256" key="1">
    <source>
        <dbReference type="ARBA" id="ARBA00022448"/>
    </source>
</evidence>
<keyword evidence="2" id="KW-0653">Protein transport</keyword>
<dbReference type="GO" id="GO:0035091">
    <property type="term" value="F:phosphatidylinositol binding"/>
    <property type="evidence" value="ECO:0007669"/>
    <property type="project" value="InterPro"/>
</dbReference>
<evidence type="ECO:0000313" key="5">
    <source>
        <dbReference type="EMBL" id="KAF9481653.1"/>
    </source>
</evidence>
<feature type="region of interest" description="Disordered" evidence="3">
    <location>
        <begin position="178"/>
        <end position="206"/>
    </location>
</feature>
<dbReference type="InterPro" id="IPR038425">
    <property type="entry name" value="GAT_sf"/>
</dbReference>
<keyword evidence="1" id="KW-0813">Transport</keyword>
<dbReference type="InterPro" id="IPR008942">
    <property type="entry name" value="ENTH_VHS"/>
</dbReference>
<dbReference type="SUPFAM" id="SSF89009">
    <property type="entry name" value="GAT-like domain"/>
    <property type="match status" value="1"/>
</dbReference>
<dbReference type="InterPro" id="IPR044103">
    <property type="entry name" value="GAT_LSB5"/>
</dbReference>
<reference evidence="5" key="1">
    <citation type="submission" date="2020-11" db="EMBL/GenBank/DDBJ databases">
        <authorList>
            <consortium name="DOE Joint Genome Institute"/>
            <person name="Ahrendt S."/>
            <person name="Riley R."/>
            <person name="Andreopoulos W."/>
            <person name="Labutti K."/>
            <person name="Pangilinan J."/>
            <person name="Ruiz-Duenas F.J."/>
            <person name="Barrasa J.M."/>
            <person name="Sanchez-Garcia M."/>
            <person name="Camarero S."/>
            <person name="Miyauchi S."/>
            <person name="Serrano A."/>
            <person name="Linde D."/>
            <person name="Babiker R."/>
            <person name="Drula E."/>
            <person name="Ayuso-Fernandez I."/>
            <person name="Pacheco R."/>
            <person name="Padilla G."/>
            <person name="Ferreira P."/>
            <person name="Barriuso J."/>
            <person name="Kellner H."/>
            <person name="Castanera R."/>
            <person name="Alfaro M."/>
            <person name="Ramirez L."/>
            <person name="Pisabarro A.G."/>
            <person name="Kuo A."/>
            <person name="Tritt A."/>
            <person name="Lipzen A."/>
            <person name="He G."/>
            <person name="Yan M."/>
            <person name="Ng V."/>
            <person name="Cullen D."/>
            <person name="Martin F."/>
            <person name="Rosso M.-N."/>
            <person name="Henrissat B."/>
            <person name="Hibbett D."/>
            <person name="Martinez A.T."/>
            <person name="Grigoriev I.V."/>
        </authorList>
    </citation>
    <scope>NUCLEOTIDE SEQUENCE</scope>
    <source>
        <strain evidence="5">CIRM-BRFM 674</strain>
    </source>
</reference>
<organism evidence="5 6">
    <name type="scientific">Pholiota conissans</name>
    <dbReference type="NCBI Taxonomy" id="109636"/>
    <lineage>
        <taxon>Eukaryota</taxon>
        <taxon>Fungi</taxon>
        <taxon>Dikarya</taxon>
        <taxon>Basidiomycota</taxon>
        <taxon>Agaricomycotina</taxon>
        <taxon>Agaricomycetes</taxon>
        <taxon>Agaricomycetidae</taxon>
        <taxon>Agaricales</taxon>
        <taxon>Agaricineae</taxon>
        <taxon>Strophariaceae</taxon>
        <taxon>Pholiota</taxon>
    </lineage>
</organism>
<dbReference type="CDD" id="cd16980">
    <property type="entry name" value="VHS_Lsb5"/>
    <property type="match status" value="1"/>
</dbReference>
<evidence type="ECO:0000256" key="2">
    <source>
        <dbReference type="ARBA" id="ARBA00022927"/>
    </source>
</evidence>
<feature type="region of interest" description="Disordered" evidence="3">
    <location>
        <begin position="328"/>
        <end position="456"/>
    </location>
</feature>
<keyword evidence="6" id="KW-1185">Reference proteome</keyword>
<evidence type="ECO:0000313" key="6">
    <source>
        <dbReference type="Proteomes" id="UP000807469"/>
    </source>
</evidence>
<dbReference type="PANTHER" id="PTHR47789:SF1">
    <property type="entry name" value="LAS SEVENTEEN-BINDING PROTEIN 5"/>
    <property type="match status" value="1"/>
</dbReference>
<dbReference type="Gene3D" id="1.25.40.90">
    <property type="match status" value="1"/>
</dbReference>
<feature type="domain" description="VHS" evidence="4">
    <location>
        <begin position="27"/>
        <end position="148"/>
    </location>
</feature>
<dbReference type="InterPro" id="IPR045007">
    <property type="entry name" value="LSB5"/>
</dbReference>
<feature type="compositionally biased region" description="Polar residues" evidence="3">
    <location>
        <begin position="415"/>
        <end position="424"/>
    </location>
</feature>
<dbReference type="GO" id="GO:0006897">
    <property type="term" value="P:endocytosis"/>
    <property type="evidence" value="ECO:0007669"/>
    <property type="project" value="InterPro"/>
</dbReference>
<dbReference type="Pfam" id="PF03127">
    <property type="entry name" value="GAT"/>
    <property type="match status" value="1"/>
</dbReference>
<feature type="compositionally biased region" description="Polar residues" evidence="3">
    <location>
        <begin position="328"/>
        <end position="339"/>
    </location>
</feature>
<dbReference type="GO" id="GO:0007015">
    <property type="term" value="P:actin filament organization"/>
    <property type="evidence" value="ECO:0007669"/>
    <property type="project" value="InterPro"/>
</dbReference>
<sequence length="456" mass="50486">MSALSFARQAFGREKPHSSITDWVDILTASSIQEEAYDGIPELVDSINLQASGPAEASRALRKKLKHGNTHQQYRSLVLLKALVENCGQKFQNTFADGHMVDALKTIANDAGSDRRVKKKLTLVLGSWRDQYKDDPAMSVTAGLYRQVLGHDRRINQDLAQMVGIDITAEEKKKAEKAEAKAKLKQAEKEAKERREQRAKKEANDAYKKKRVPFDFEKDKPKVLASIVEASQATSNLQNAITLVNLETDSLETNERVQECLAKAKQARRPVVRYIQLVENEEVIGTLIETNDRIMTVLEMYDQLILASTSKPTNETAAVTSKLAAATLNSPGSESSGNEYGTKGKERSPVHVHPDLEDLNFGAIGQSSNNLPPPLRPHAFSDDGYEEETPDHRVTLSDFSDYESSDEETHKANAGASSKRNYVTVSDDEELAPAASGSKQRQEEEADPFADPFADK</sequence>
<dbReference type="Pfam" id="PF00790">
    <property type="entry name" value="VHS"/>
    <property type="match status" value="1"/>
</dbReference>
<evidence type="ECO:0000259" key="4">
    <source>
        <dbReference type="PROSITE" id="PS50179"/>
    </source>
</evidence>
<proteinExistence type="predicted"/>
<dbReference type="EMBL" id="MU155175">
    <property type="protein sequence ID" value="KAF9481653.1"/>
    <property type="molecule type" value="Genomic_DNA"/>
</dbReference>
<accession>A0A9P5Z591</accession>
<dbReference type="OrthoDB" id="10068368at2759"/>
<dbReference type="PROSITE" id="PS50179">
    <property type="entry name" value="VHS"/>
    <property type="match status" value="1"/>
</dbReference>
<dbReference type="AlphaFoldDB" id="A0A9P5Z591"/>
<dbReference type="InterPro" id="IPR004152">
    <property type="entry name" value="GAT_dom"/>
</dbReference>
<dbReference type="GO" id="GO:0015031">
    <property type="term" value="P:protein transport"/>
    <property type="evidence" value="ECO:0007669"/>
    <property type="project" value="UniProtKB-KW"/>
</dbReference>
<gene>
    <name evidence="5" type="ORF">BDN70DRAFT_875957</name>
</gene>
<dbReference type="GO" id="GO:0051666">
    <property type="term" value="P:actin cortical patch localization"/>
    <property type="evidence" value="ECO:0007669"/>
    <property type="project" value="TreeGrafter"/>
</dbReference>
<dbReference type="GO" id="GO:0030479">
    <property type="term" value="C:actin cortical patch"/>
    <property type="evidence" value="ECO:0007669"/>
    <property type="project" value="TreeGrafter"/>
</dbReference>
<dbReference type="SMART" id="SM00288">
    <property type="entry name" value="VHS"/>
    <property type="match status" value="1"/>
</dbReference>
<protein>
    <recommendedName>
        <fullName evidence="4">VHS domain-containing protein</fullName>
    </recommendedName>
</protein>
<name>A0A9P5Z591_9AGAR</name>
<comment type="caution">
    <text evidence="5">The sequence shown here is derived from an EMBL/GenBank/DDBJ whole genome shotgun (WGS) entry which is preliminary data.</text>
</comment>
<dbReference type="GO" id="GO:0043130">
    <property type="term" value="F:ubiquitin binding"/>
    <property type="evidence" value="ECO:0007669"/>
    <property type="project" value="InterPro"/>
</dbReference>